<comment type="similarity">
    <text evidence="2">Belongs to the MreD family.</text>
</comment>
<dbReference type="NCBIfam" id="TIGR03426">
    <property type="entry name" value="shape_MreD"/>
    <property type="match status" value="1"/>
</dbReference>
<keyword evidence="3" id="KW-1003">Cell membrane</keyword>
<organism evidence="9 10">
    <name type="scientific">Alkalicoccus saliphilus</name>
    <dbReference type="NCBI Taxonomy" id="200989"/>
    <lineage>
        <taxon>Bacteria</taxon>
        <taxon>Bacillati</taxon>
        <taxon>Bacillota</taxon>
        <taxon>Bacilli</taxon>
        <taxon>Bacillales</taxon>
        <taxon>Bacillaceae</taxon>
        <taxon>Alkalicoccus</taxon>
    </lineage>
</organism>
<dbReference type="EMBL" id="PZJJ01000015">
    <property type="protein sequence ID" value="PTL38668.1"/>
    <property type="molecule type" value="Genomic_DNA"/>
</dbReference>
<reference evidence="9 10" key="1">
    <citation type="submission" date="2018-03" db="EMBL/GenBank/DDBJ databases">
        <title>Alkalicoccus saliphilus sp. nov., isolated from a mineral pool.</title>
        <authorList>
            <person name="Zhao B."/>
        </authorList>
    </citation>
    <scope>NUCLEOTIDE SEQUENCE [LARGE SCALE GENOMIC DNA]</scope>
    <source>
        <strain evidence="9 10">6AG</strain>
    </source>
</reference>
<evidence type="ECO:0000256" key="4">
    <source>
        <dbReference type="ARBA" id="ARBA00022692"/>
    </source>
</evidence>
<dbReference type="GO" id="GO:0008360">
    <property type="term" value="P:regulation of cell shape"/>
    <property type="evidence" value="ECO:0007669"/>
    <property type="project" value="UniProtKB-KW"/>
</dbReference>
<proteinExistence type="inferred from homology"/>
<dbReference type="OrthoDB" id="1653857at2"/>
<evidence type="ECO:0000313" key="9">
    <source>
        <dbReference type="EMBL" id="PTL38668.1"/>
    </source>
</evidence>
<feature type="transmembrane region" description="Helical" evidence="8">
    <location>
        <begin position="100"/>
        <end position="119"/>
    </location>
</feature>
<keyword evidence="5" id="KW-0133">Cell shape</keyword>
<dbReference type="RefSeq" id="WP_107585080.1">
    <property type="nucleotide sequence ID" value="NZ_PZJJ01000015.1"/>
</dbReference>
<keyword evidence="6 8" id="KW-1133">Transmembrane helix</keyword>
<dbReference type="Pfam" id="PF04093">
    <property type="entry name" value="MreD"/>
    <property type="match status" value="1"/>
</dbReference>
<evidence type="ECO:0000256" key="1">
    <source>
        <dbReference type="ARBA" id="ARBA00004651"/>
    </source>
</evidence>
<name>A0A2T4U5I7_9BACI</name>
<gene>
    <name evidence="9" type="primary">mreD</name>
    <name evidence="9" type="ORF">C6Y45_09950</name>
</gene>
<evidence type="ECO:0000256" key="6">
    <source>
        <dbReference type="ARBA" id="ARBA00022989"/>
    </source>
</evidence>
<dbReference type="Proteomes" id="UP000240509">
    <property type="component" value="Unassembled WGS sequence"/>
</dbReference>
<feature type="transmembrane region" description="Helical" evidence="8">
    <location>
        <begin position="140"/>
        <end position="162"/>
    </location>
</feature>
<comment type="caution">
    <text evidence="9">The sequence shown here is derived from an EMBL/GenBank/DDBJ whole genome shotgun (WGS) entry which is preliminary data.</text>
</comment>
<evidence type="ECO:0000256" key="5">
    <source>
        <dbReference type="ARBA" id="ARBA00022960"/>
    </source>
</evidence>
<keyword evidence="4 8" id="KW-0812">Transmembrane</keyword>
<dbReference type="AlphaFoldDB" id="A0A2T4U5I7"/>
<dbReference type="InterPro" id="IPR007227">
    <property type="entry name" value="Cell_shape_determining_MreD"/>
</dbReference>
<sequence>MSRLLLPLTIFILFIIEGTVFQIFSGSSHQDTWYFIPYFMLMLVILTGIFRGRSHGLFYGIFFGLLYDIVYGSVLGIYTFGMGLTAYIFSISAASVKRSLRMLTVVILGAVIALEYYLYGMMSLLGMTGEGHGGLFLTRFLPTFIINGIVAALIVSPVRYWFYTVDGRDDGR</sequence>
<evidence type="ECO:0000256" key="3">
    <source>
        <dbReference type="ARBA" id="ARBA00022475"/>
    </source>
</evidence>
<keyword evidence="7 8" id="KW-0472">Membrane</keyword>
<evidence type="ECO:0000313" key="10">
    <source>
        <dbReference type="Proteomes" id="UP000240509"/>
    </source>
</evidence>
<evidence type="ECO:0000256" key="2">
    <source>
        <dbReference type="ARBA" id="ARBA00007776"/>
    </source>
</evidence>
<evidence type="ECO:0000256" key="7">
    <source>
        <dbReference type="ARBA" id="ARBA00023136"/>
    </source>
</evidence>
<feature type="transmembrane region" description="Helical" evidence="8">
    <location>
        <begin position="32"/>
        <end position="50"/>
    </location>
</feature>
<evidence type="ECO:0000256" key="8">
    <source>
        <dbReference type="SAM" id="Phobius"/>
    </source>
</evidence>
<accession>A0A2T4U5I7</accession>
<comment type="subcellular location">
    <subcellularLocation>
        <location evidence="1">Cell membrane</location>
        <topology evidence="1">Multi-pass membrane protein</topology>
    </subcellularLocation>
</comment>
<protein>
    <submittedName>
        <fullName evidence="9">Rod shape-determining protein MreD</fullName>
    </submittedName>
</protein>
<keyword evidence="10" id="KW-1185">Reference proteome</keyword>
<feature type="transmembrane region" description="Helical" evidence="8">
    <location>
        <begin position="57"/>
        <end position="80"/>
    </location>
</feature>
<dbReference type="GO" id="GO:0005886">
    <property type="term" value="C:plasma membrane"/>
    <property type="evidence" value="ECO:0007669"/>
    <property type="project" value="UniProtKB-SubCell"/>
</dbReference>